<evidence type="ECO:0000313" key="1">
    <source>
        <dbReference type="EMBL" id="EGH19413.1"/>
    </source>
</evidence>
<organism evidence="1 2">
    <name type="scientific">Pseudomonas savastanoi pv. glycinea str. race 4</name>
    <dbReference type="NCBI Taxonomy" id="875330"/>
    <lineage>
        <taxon>Bacteria</taxon>
        <taxon>Pseudomonadati</taxon>
        <taxon>Pseudomonadota</taxon>
        <taxon>Gammaproteobacteria</taxon>
        <taxon>Pseudomonadales</taxon>
        <taxon>Pseudomonadaceae</taxon>
        <taxon>Pseudomonas</taxon>
    </lineage>
</organism>
<dbReference type="HOGENOM" id="CLU_3370274_0_0_6"/>
<sequence>MIAGAGGVFGKVLVDTGIGAVVSEALRNTSLSESF</sequence>
<comment type="caution">
    <text evidence="1">The sequence shown here is derived from an EMBL/GenBank/DDBJ whole genome shotgun (WGS) entry which is preliminary data.</text>
</comment>
<dbReference type="Proteomes" id="UP000005466">
    <property type="component" value="Unassembled WGS sequence"/>
</dbReference>
<dbReference type="Pfam" id="PF02447">
    <property type="entry name" value="GntP_permease"/>
    <property type="match status" value="1"/>
</dbReference>
<gene>
    <name evidence="1" type="ORF">Pgy4_41229</name>
</gene>
<proteinExistence type="predicted"/>
<dbReference type="EMBL" id="ADWY01004042">
    <property type="protein sequence ID" value="EGH19413.1"/>
    <property type="molecule type" value="Genomic_DNA"/>
</dbReference>
<protein>
    <submittedName>
        <fullName evidence="1">Gluconate transporter</fullName>
    </submittedName>
</protein>
<dbReference type="AlphaFoldDB" id="F3CJH1"/>
<feature type="non-terminal residue" evidence="1">
    <location>
        <position position="35"/>
    </location>
</feature>
<name>F3CJH1_PSESG</name>
<evidence type="ECO:0000313" key="2">
    <source>
        <dbReference type="Proteomes" id="UP000005466"/>
    </source>
</evidence>
<accession>F3CJH1</accession>
<dbReference type="GO" id="GO:0016020">
    <property type="term" value="C:membrane"/>
    <property type="evidence" value="ECO:0007669"/>
    <property type="project" value="InterPro"/>
</dbReference>
<dbReference type="GO" id="GO:0015128">
    <property type="term" value="F:gluconate transmembrane transporter activity"/>
    <property type="evidence" value="ECO:0007669"/>
    <property type="project" value="InterPro"/>
</dbReference>
<reference evidence="1 2" key="1">
    <citation type="journal article" date="2011" name="PLoS Pathog.">
        <title>Dynamic evolution of pathogenicity revealed by sequencing and comparative genomics of 19 Pseudomonas syringae isolates.</title>
        <authorList>
            <person name="Baltrus D.A."/>
            <person name="Nishimura M.T."/>
            <person name="Romanchuk A."/>
            <person name="Chang J.H."/>
            <person name="Mukhtar M.S."/>
            <person name="Cherkis K."/>
            <person name="Roach J."/>
            <person name="Grant S.R."/>
            <person name="Jones C.D."/>
            <person name="Dangl J.L."/>
        </authorList>
    </citation>
    <scope>NUCLEOTIDE SEQUENCE [LARGE SCALE GENOMIC DNA]</scope>
    <source>
        <strain evidence="2">race 4</strain>
    </source>
</reference>
<dbReference type="InterPro" id="IPR003474">
    <property type="entry name" value="Glcn_transporter"/>
</dbReference>